<keyword evidence="3" id="KW-1185">Reference proteome</keyword>
<dbReference type="Proteomes" id="UP001283361">
    <property type="component" value="Unassembled WGS sequence"/>
</dbReference>
<dbReference type="EMBL" id="JAWDGP010006834">
    <property type="protein sequence ID" value="KAK3734900.1"/>
    <property type="molecule type" value="Genomic_DNA"/>
</dbReference>
<dbReference type="AlphaFoldDB" id="A0AAE1CU57"/>
<evidence type="ECO:0000313" key="2">
    <source>
        <dbReference type="EMBL" id="KAK3734900.1"/>
    </source>
</evidence>
<reference evidence="2" key="1">
    <citation type="journal article" date="2023" name="G3 (Bethesda)">
        <title>A reference genome for the long-term kleptoplast-retaining sea slug Elysia crispata morphotype clarki.</title>
        <authorList>
            <person name="Eastman K.E."/>
            <person name="Pendleton A.L."/>
            <person name="Shaikh M.A."/>
            <person name="Suttiyut T."/>
            <person name="Ogas R."/>
            <person name="Tomko P."/>
            <person name="Gavelis G."/>
            <person name="Widhalm J.R."/>
            <person name="Wisecaver J.H."/>
        </authorList>
    </citation>
    <scope>NUCLEOTIDE SEQUENCE</scope>
    <source>
        <strain evidence="2">ECLA1</strain>
    </source>
</reference>
<gene>
    <name evidence="2" type="ORF">RRG08_038925</name>
</gene>
<protein>
    <submittedName>
        <fullName evidence="2">Uncharacterized protein</fullName>
    </submittedName>
</protein>
<name>A0AAE1CU57_9GAST</name>
<evidence type="ECO:0000313" key="3">
    <source>
        <dbReference type="Proteomes" id="UP001283361"/>
    </source>
</evidence>
<accession>A0AAE1CU57</accession>
<proteinExistence type="predicted"/>
<evidence type="ECO:0000256" key="1">
    <source>
        <dbReference type="SAM" id="MobiDB-lite"/>
    </source>
</evidence>
<comment type="caution">
    <text evidence="2">The sequence shown here is derived from an EMBL/GenBank/DDBJ whole genome shotgun (WGS) entry which is preliminary data.</text>
</comment>
<sequence length="77" mass="8330">MTNGRSSSRVPLKKKTGPLASVPQTGNQREPVVNNPGGGSVSQSAGNMCQARLDYSGMWFRGTRYVSVILLFNQSQE</sequence>
<organism evidence="2 3">
    <name type="scientific">Elysia crispata</name>
    <name type="common">lettuce slug</name>
    <dbReference type="NCBI Taxonomy" id="231223"/>
    <lineage>
        <taxon>Eukaryota</taxon>
        <taxon>Metazoa</taxon>
        <taxon>Spiralia</taxon>
        <taxon>Lophotrochozoa</taxon>
        <taxon>Mollusca</taxon>
        <taxon>Gastropoda</taxon>
        <taxon>Heterobranchia</taxon>
        <taxon>Euthyneura</taxon>
        <taxon>Panpulmonata</taxon>
        <taxon>Sacoglossa</taxon>
        <taxon>Placobranchoidea</taxon>
        <taxon>Plakobranchidae</taxon>
        <taxon>Elysia</taxon>
    </lineage>
</organism>
<feature type="region of interest" description="Disordered" evidence="1">
    <location>
        <begin position="1"/>
        <end position="44"/>
    </location>
</feature>